<dbReference type="CDD" id="cd01265">
    <property type="entry name" value="PH_TBC1D2A"/>
    <property type="match status" value="1"/>
</dbReference>
<feature type="domain" description="PH" evidence="2">
    <location>
        <begin position="22"/>
        <end position="127"/>
    </location>
</feature>
<dbReference type="EMBL" id="JABVXQ010000014">
    <property type="protein sequence ID" value="KAF6079619.1"/>
    <property type="molecule type" value="Genomic_DNA"/>
</dbReference>
<dbReference type="InterPro" id="IPR011993">
    <property type="entry name" value="PH-like_dom_sf"/>
</dbReference>
<reference evidence="3 4" key="1">
    <citation type="journal article" date="2020" name="Nature">
        <title>Six reference-quality genomes reveal evolution of bat adaptations.</title>
        <authorList>
            <person name="Jebb D."/>
            <person name="Huang Z."/>
            <person name="Pippel M."/>
            <person name="Hughes G.M."/>
            <person name="Lavrichenko K."/>
            <person name="Devanna P."/>
            <person name="Winkler S."/>
            <person name="Jermiin L.S."/>
            <person name="Skirmuntt E.C."/>
            <person name="Katzourakis A."/>
            <person name="Burkitt-Gray L."/>
            <person name="Ray D.A."/>
            <person name="Sullivan K.A.M."/>
            <person name="Roscito J.G."/>
            <person name="Kirilenko B.M."/>
            <person name="Davalos L.M."/>
            <person name="Corthals A.P."/>
            <person name="Power M.L."/>
            <person name="Jones G."/>
            <person name="Ransome R.D."/>
            <person name="Dechmann D.K.N."/>
            <person name="Locatelli A.G."/>
            <person name="Puechmaille S.J."/>
            <person name="Fedrigo O."/>
            <person name="Jarvis E.D."/>
            <person name="Hiller M."/>
            <person name="Vernes S.C."/>
            <person name="Myers E.W."/>
            <person name="Teeling E.C."/>
        </authorList>
    </citation>
    <scope>NUCLEOTIDE SEQUENCE [LARGE SCALE GENOMIC DNA]</scope>
    <source>
        <strain evidence="3">Bat1K_MPI-CBG_1</strain>
    </source>
</reference>
<evidence type="ECO:0000313" key="4">
    <source>
        <dbReference type="Proteomes" id="UP000664940"/>
    </source>
</evidence>
<evidence type="ECO:0000259" key="2">
    <source>
        <dbReference type="PROSITE" id="PS50003"/>
    </source>
</evidence>
<proteinExistence type="predicted"/>
<dbReference type="Pfam" id="PF00169">
    <property type="entry name" value="PH"/>
    <property type="match status" value="1"/>
</dbReference>
<comment type="caution">
    <text evidence="3">The sequence shown here is derived from an EMBL/GenBank/DDBJ whole genome shotgun (WGS) entry which is preliminary data.</text>
</comment>
<dbReference type="InterPro" id="IPR001849">
    <property type="entry name" value="PH_domain"/>
</dbReference>
<feature type="region of interest" description="Disordered" evidence="1">
    <location>
        <begin position="136"/>
        <end position="205"/>
    </location>
</feature>
<dbReference type="Gene3D" id="2.30.29.30">
    <property type="entry name" value="Pleckstrin-homology domain (PH domain)/Phosphotyrosine-binding domain (PTB)"/>
    <property type="match status" value="1"/>
</dbReference>
<evidence type="ECO:0000256" key="1">
    <source>
        <dbReference type="SAM" id="MobiDB-lite"/>
    </source>
</evidence>
<name>A0A833YS84_9CHIR</name>
<sequence>MPGPGARADEGGGEGAGLGREPARLCGYLQKLSGKGPLRGYRNRWFVFDARRCYLYYFKSPQDALPLGHLDIADACFSYQGPDEAAEPGAEPPAHFQVHSGGAVTVLKAPNRQLMTYWLQELQQKRWEYCNGLDGAKRASRASPTPGDSSKGLVARDSTELPHPHPDASAEKARNVLAVEAAPGELVGEQAASQPAPGPPNSINFSLKQWGAELK</sequence>
<dbReference type="SUPFAM" id="SSF50729">
    <property type="entry name" value="PH domain-like"/>
    <property type="match status" value="1"/>
</dbReference>
<gene>
    <name evidence="3" type="ORF">HJG60_018596</name>
</gene>
<organism evidence="3 4">
    <name type="scientific">Phyllostomus discolor</name>
    <name type="common">pale spear-nosed bat</name>
    <dbReference type="NCBI Taxonomy" id="89673"/>
    <lineage>
        <taxon>Eukaryota</taxon>
        <taxon>Metazoa</taxon>
        <taxon>Chordata</taxon>
        <taxon>Craniata</taxon>
        <taxon>Vertebrata</taxon>
        <taxon>Euteleostomi</taxon>
        <taxon>Mammalia</taxon>
        <taxon>Eutheria</taxon>
        <taxon>Laurasiatheria</taxon>
        <taxon>Chiroptera</taxon>
        <taxon>Yangochiroptera</taxon>
        <taxon>Phyllostomidae</taxon>
        <taxon>Phyllostominae</taxon>
        <taxon>Phyllostomus</taxon>
    </lineage>
</organism>
<dbReference type="Proteomes" id="UP000664940">
    <property type="component" value="Unassembled WGS sequence"/>
</dbReference>
<evidence type="ECO:0000313" key="3">
    <source>
        <dbReference type="EMBL" id="KAF6079619.1"/>
    </source>
</evidence>
<feature type="compositionally biased region" description="Basic and acidic residues" evidence="1">
    <location>
        <begin position="157"/>
        <end position="174"/>
    </location>
</feature>
<dbReference type="SMART" id="SM00233">
    <property type="entry name" value="PH"/>
    <property type="match status" value="1"/>
</dbReference>
<dbReference type="AlphaFoldDB" id="A0A833YS84"/>
<dbReference type="PROSITE" id="PS50003">
    <property type="entry name" value="PH_DOMAIN"/>
    <property type="match status" value="1"/>
</dbReference>
<accession>A0A833YS84</accession>
<dbReference type="FunFam" id="2.30.29.30:FF:000326">
    <property type="entry name" value="TBC1 domain family member 2B"/>
    <property type="match status" value="1"/>
</dbReference>
<protein>
    <submittedName>
        <fullName evidence="3">TBC1 domain family member 2B</fullName>
    </submittedName>
</protein>